<proteinExistence type="predicted"/>
<dbReference type="InterPro" id="IPR015679">
    <property type="entry name" value="PLipase_D_fam"/>
</dbReference>
<comment type="catalytic activity">
    <reaction evidence="1">
        <text>a 1,2-diacyl-sn-glycero-3-phosphocholine + H2O = a 1,2-diacyl-sn-glycero-3-phosphate + choline + H(+)</text>
        <dbReference type="Rhea" id="RHEA:14445"/>
        <dbReference type="ChEBI" id="CHEBI:15354"/>
        <dbReference type="ChEBI" id="CHEBI:15377"/>
        <dbReference type="ChEBI" id="CHEBI:15378"/>
        <dbReference type="ChEBI" id="CHEBI:57643"/>
        <dbReference type="ChEBI" id="CHEBI:58608"/>
        <dbReference type="EC" id="3.1.4.4"/>
    </reaction>
</comment>
<keyword evidence="4" id="KW-0443">Lipid metabolism</keyword>
<dbReference type="Proteomes" id="UP001302652">
    <property type="component" value="Chromosome 1"/>
</dbReference>
<gene>
    <name evidence="6" type="ORF">RW095_40380</name>
</gene>
<protein>
    <submittedName>
        <fullName evidence="6">Phospholipase D-like domain-containing protein</fullName>
    </submittedName>
</protein>
<evidence type="ECO:0000256" key="1">
    <source>
        <dbReference type="ARBA" id="ARBA00000798"/>
    </source>
</evidence>
<dbReference type="PROSITE" id="PS50035">
    <property type="entry name" value="PLD"/>
    <property type="match status" value="1"/>
</dbReference>
<feature type="domain" description="PLD phosphodiesterase" evidence="5">
    <location>
        <begin position="517"/>
        <end position="544"/>
    </location>
</feature>
<dbReference type="RefSeq" id="WP_317021137.1">
    <property type="nucleotide sequence ID" value="NZ_CP136513.1"/>
</dbReference>
<organism evidence="6 7">
    <name type="scientific">Paraburkholderia kirstenboschensis</name>
    <dbReference type="NCBI Taxonomy" id="1245436"/>
    <lineage>
        <taxon>Bacteria</taxon>
        <taxon>Pseudomonadati</taxon>
        <taxon>Pseudomonadota</taxon>
        <taxon>Betaproteobacteria</taxon>
        <taxon>Burkholderiales</taxon>
        <taxon>Burkholderiaceae</taxon>
        <taxon>Paraburkholderia</taxon>
    </lineage>
</organism>
<dbReference type="PANTHER" id="PTHR18896">
    <property type="entry name" value="PHOSPHOLIPASE D"/>
    <property type="match status" value="1"/>
</dbReference>
<name>A0ABZ0EQR5_9BURK</name>
<keyword evidence="7" id="KW-1185">Reference proteome</keyword>
<dbReference type="PANTHER" id="PTHR18896:SF76">
    <property type="entry name" value="PHOSPHOLIPASE"/>
    <property type="match status" value="1"/>
</dbReference>
<reference evidence="6 7" key="1">
    <citation type="submission" date="2023-10" db="EMBL/GenBank/DDBJ databases">
        <title>Surface-active antibiotics is a multifunctional adaptation for post-fire microbes.</title>
        <authorList>
            <person name="Liu M.D."/>
            <person name="Du Y."/>
            <person name="Koupaei S.K."/>
            <person name="Kim N.R."/>
            <person name="Zhang W."/>
            <person name="Traxler M.F."/>
        </authorList>
    </citation>
    <scope>NUCLEOTIDE SEQUENCE [LARGE SCALE GENOMIC DNA]</scope>
    <source>
        <strain evidence="6 7">F3</strain>
    </source>
</reference>
<evidence type="ECO:0000313" key="7">
    <source>
        <dbReference type="Proteomes" id="UP001302652"/>
    </source>
</evidence>
<dbReference type="SUPFAM" id="SSF56024">
    <property type="entry name" value="Phospholipase D/nuclease"/>
    <property type="match status" value="2"/>
</dbReference>
<evidence type="ECO:0000256" key="4">
    <source>
        <dbReference type="ARBA" id="ARBA00023098"/>
    </source>
</evidence>
<keyword evidence="2" id="KW-0677">Repeat</keyword>
<dbReference type="InterPro" id="IPR001736">
    <property type="entry name" value="PLipase_D/transphosphatidylase"/>
</dbReference>
<dbReference type="Pfam" id="PF13091">
    <property type="entry name" value="PLDc_2"/>
    <property type="match status" value="1"/>
</dbReference>
<dbReference type="SMART" id="SM00155">
    <property type="entry name" value="PLDc"/>
    <property type="match status" value="1"/>
</dbReference>
<evidence type="ECO:0000256" key="2">
    <source>
        <dbReference type="ARBA" id="ARBA00022737"/>
    </source>
</evidence>
<sequence length="642" mass="71995">MPHFPLKTHNPANVAIDEQRRTAQGSVQWLLEGNPLAPITEGNRLDFMICGEEGFASIAKDLSEAKETVDLICWGFDPGMELVRNGDRWKRGETYGEILERITTRKDHPVTVRLLIWYDQVASAKQNNMPGYTDQGSWNPVAKLAGGSSPYNNAERNKDCVAWWARNLPNGRGSGKNPRLQIVLRSIAAADVTQALTNEEDKPAYEWANLVDETGLLKNYPTHHQKPILIDYAYDGGRKAVGYVMGLNSVTDFWDTAEHRLDDPLRETWADGKTTDERKHETATQKLVSTATYRHTKPYQDYACRIVGPALQQLHKNFVNGWNTFAGKQRLTADPTVLPPNIPKLPANPAHRVQIVRTQPHEHEKTIKELYIHATSYARNYIYIENQYFFYPEFARQLKRHREAFCAGCIRAGQPLAEIPQLHLFIVIPHPEDDGMVPRTFDMLTELGASSAMPEQGKYVDRGKLDQNYADAHEGPKGNKVLNRPDLKQLEATLGLKVSVARLRTSGADANGKMAYREIYIHSKLMLIDDVFVTLGSANLNQRSMAVDSEINIAATGQAWASGLRQRVFELHSGGSISGSGDQTQVPDVFENWGKHMAINHDIQIAGHKNMQGFLLPFEDHRATTTMHASVTLPSYSNTAIV</sequence>
<evidence type="ECO:0000256" key="3">
    <source>
        <dbReference type="ARBA" id="ARBA00022801"/>
    </source>
</evidence>
<dbReference type="InterPro" id="IPR025202">
    <property type="entry name" value="PLD-like_dom"/>
</dbReference>
<evidence type="ECO:0000259" key="5">
    <source>
        <dbReference type="PROSITE" id="PS50035"/>
    </source>
</evidence>
<accession>A0ABZ0EQR5</accession>
<dbReference type="Gene3D" id="3.30.870.10">
    <property type="entry name" value="Endonuclease Chain A"/>
    <property type="match status" value="2"/>
</dbReference>
<evidence type="ECO:0000313" key="6">
    <source>
        <dbReference type="EMBL" id="WOD18936.1"/>
    </source>
</evidence>
<dbReference type="EMBL" id="CP136513">
    <property type="protein sequence ID" value="WOD18936.1"/>
    <property type="molecule type" value="Genomic_DNA"/>
</dbReference>
<keyword evidence="3" id="KW-0378">Hydrolase</keyword>